<name>A0A6G0U6K4_APHGL</name>
<keyword evidence="3" id="KW-1185">Reference proteome</keyword>
<dbReference type="AlphaFoldDB" id="A0A6G0U6K4"/>
<organism evidence="2 3">
    <name type="scientific">Aphis glycines</name>
    <name type="common">Soybean aphid</name>
    <dbReference type="NCBI Taxonomy" id="307491"/>
    <lineage>
        <taxon>Eukaryota</taxon>
        <taxon>Metazoa</taxon>
        <taxon>Ecdysozoa</taxon>
        <taxon>Arthropoda</taxon>
        <taxon>Hexapoda</taxon>
        <taxon>Insecta</taxon>
        <taxon>Pterygota</taxon>
        <taxon>Neoptera</taxon>
        <taxon>Paraneoptera</taxon>
        <taxon>Hemiptera</taxon>
        <taxon>Sternorrhyncha</taxon>
        <taxon>Aphidomorpha</taxon>
        <taxon>Aphidoidea</taxon>
        <taxon>Aphididae</taxon>
        <taxon>Aphidini</taxon>
        <taxon>Aphis</taxon>
        <taxon>Aphis</taxon>
    </lineage>
</organism>
<comment type="caution">
    <text evidence="2">The sequence shown here is derived from an EMBL/GenBank/DDBJ whole genome shotgun (WGS) entry which is preliminary data.</text>
</comment>
<evidence type="ECO:0000313" key="2">
    <source>
        <dbReference type="EMBL" id="KAE9543856.1"/>
    </source>
</evidence>
<protein>
    <submittedName>
        <fullName evidence="2">Uncharacterized protein</fullName>
    </submittedName>
</protein>
<keyword evidence="1" id="KW-0472">Membrane</keyword>
<keyword evidence="1" id="KW-1133">Transmembrane helix</keyword>
<evidence type="ECO:0000313" key="3">
    <source>
        <dbReference type="Proteomes" id="UP000475862"/>
    </source>
</evidence>
<feature type="transmembrane region" description="Helical" evidence="1">
    <location>
        <begin position="13"/>
        <end position="39"/>
    </location>
</feature>
<gene>
    <name evidence="2" type="ORF">AGLY_001980</name>
</gene>
<dbReference type="Proteomes" id="UP000475862">
    <property type="component" value="Unassembled WGS sequence"/>
</dbReference>
<accession>A0A6G0U6K4</accession>
<keyword evidence="1" id="KW-0812">Transmembrane</keyword>
<reference evidence="2 3" key="1">
    <citation type="submission" date="2019-08" db="EMBL/GenBank/DDBJ databases">
        <title>The genome of the soybean aphid Biotype 1, its phylome, world population structure and adaptation to the North American continent.</title>
        <authorList>
            <person name="Giordano R."/>
            <person name="Donthu R.K."/>
            <person name="Hernandez A.G."/>
            <person name="Wright C.L."/>
            <person name="Zimin A.V."/>
        </authorList>
    </citation>
    <scope>NUCLEOTIDE SEQUENCE [LARGE SCALE GENOMIC DNA]</scope>
    <source>
        <tissue evidence="2">Whole aphids</tissue>
    </source>
</reference>
<evidence type="ECO:0000256" key="1">
    <source>
        <dbReference type="SAM" id="Phobius"/>
    </source>
</evidence>
<sequence>MVILKGIHFRTRFILYTTICLNNSTFPSCHLIIYIYIILKTKNQFNYFYEFLLQPHFQAHQVRQLADQEYLVVIYLLVFQSFPSILLSYYKHVIKINLPSLSVSSSPNGLKSLLASESSLCSSLISDSDSDILKSESSLSDFESESLESLARFTCLEDACRPNYGNKILIINYIIPDFLFSPFPLEPLGVFLFYCGLVQENVFQLKTWIQNQLTLHHLFQVVQEFGLHQIYLATSTACLTLAAIHKYLKNLNSGDNGTSSILKDTP</sequence>
<proteinExistence type="predicted"/>
<dbReference type="EMBL" id="VYZN01000005">
    <property type="protein sequence ID" value="KAE9543856.1"/>
    <property type="molecule type" value="Genomic_DNA"/>
</dbReference>